<keyword evidence="2" id="KW-0472">Membrane</keyword>
<reference evidence="4" key="1">
    <citation type="submission" date="2021-01" db="EMBL/GenBank/DDBJ databases">
        <authorList>
            <person name="Corre E."/>
            <person name="Pelletier E."/>
            <person name="Niang G."/>
            <person name="Scheremetjew M."/>
            <person name="Finn R."/>
            <person name="Kale V."/>
            <person name="Holt S."/>
            <person name="Cochrane G."/>
            <person name="Meng A."/>
            <person name="Brown T."/>
            <person name="Cohen L."/>
        </authorList>
    </citation>
    <scope>NUCLEOTIDE SEQUENCE</scope>
    <source>
        <strain evidence="4">RCC3387</strain>
    </source>
</reference>
<proteinExistence type="predicted"/>
<feature type="chain" id="PRO_5030723081" description="Pherophorin domain-containing protein" evidence="3">
    <location>
        <begin position="24"/>
        <end position="211"/>
    </location>
</feature>
<evidence type="ECO:0000256" key="3">
    <source>
        <dbReference type="SAM" id="SignalP"/>
    </source>
</evidence>
<keyword evidence="3" id="KW-0732">Signal</keyword>
<evidence type="ECO:0000256" key="2">
    <source>
        <dbReference type="SAM" id="Phobius"/>
    </source>
</evidence>
<name>A0A7S2JTK8_9DINO</name>
<evidence type="ECO:0000313" key="4">
    <source>
        <dbReference type="EMBL" id="CAD9557278.1"/>
    </source>
</evidence>
<protein>
    <recommendedName>
        <fullName evidence="5">Pherophorin domain-containing protein</fullName>
    </recommendedName>
</protein>
<feature type="signal peptide" evidence="3">
    <location>
        <begin position="1"/>
        <end position="23"/>
    </location>
</feature>
<gene>
    <name evidence="4" type="ORF">BRAN1462_LOCUS21527</name>
</gene>
<accession>A0A7S2JTK8</accession>
<evidence type="ECO:0000256" key="1">
    <source>
        <dbReference type="SAM" id="MobiDB-lite"/>
    </source>
</evidence>
<feature type="region of interest" description="Disordered" evidence="1">
    <location>
        <begin position="47"/>
        <end position="67"/>
    </location>
</feature>
<keyword evidence="2" id="KW-1133">Transmembrane helix</keyword>
<feature type="transmembrane region" description="Helical" evidence="2">
    <location>
        <begin position="164"/>
        <end position="189"/>
    </location>
</feature>
<keyword evidence="2" id="KW-0812">Transmembrane</keyword>
<organism evidence="4">
    <name type="scientific">Zooxanthella nutricula</name>
    <dbReference type="NCBI Taxonomy" id="1333877"/>
    <lineage>
        <taxon>Eukaryota</taxon>
        <taxon>Sar</taxon>
        <taxon>Alveolata</taxon>
        <taxon>Dinophyceae</taxon>
        <taxon>Peridiniales</taxon>
        <taxon>Peridiniales incertae sedis</taxon>
        <taxon>Zooxanthella</taxon>
    </lineage>
</organism>
<sequence length="211" mass="22408">MSVTAKLLLCMVAAACSTRLSASAEGDGCHDKFKCCARKEALNPKNGSKIARGGETSEKLGLPPPPGGSVCVEKSSIRKFGGSFACAKFILEGEEAGLWSSKDFKGDQQKADRCSKESPMYTKLGEPMSFFVQIAAGRSGAKGAKAEDLKQPPPTPGFWHHWRYILAGAGMGCAATLVLTLMAVGWCSLCRREPRRPSSTTATVTAQTITQ</sequence>
<dbReference type="AlphaFoldDB" id="A0A7S2JTK8"/>
<evidence type="ECO:0008006" key="5">
    <source>
        <dbReference type="Google" id="ProtNLM"/>
    </source>
</evidence>
<dbReference type="EMBL" id="HBGW01034058">
    <property type="protein sequence ID" value="CAD9557278.1"/>
    <property type="molecule type" value="Transcribed_RNA"/>
</dbReference>